<gene>
    <name evidence="1" type="ORF">GCM10011386_36020</name>
</gene>
<proteinExistence type="predicted"/>
<reference evidence="2" key="1">
    <citation type="journal article" date="2019" name="Int. J. Syst. Evol. Microbiol.">
        <title>The Global Catalogue of Microorganisms (GCM) 10K type strain sequencing project: providing services to taxonomists for standard genome sequencing and annotation.</title>
        <authorList>
            <consortium name="The Broad Institute Genomics Platform"/>
            <consortium name="The Broad Institute Genome Sequencing Center for Infectious Disease"/>
            <person name="Wu L."/>
            <person name="Ma J."/>
        </authorList>
    </citation>
    <scope>NUCLEOTIDE SEQUENCE [LARGE SCALE GENOMIC DNA]</scope>
    <source>
        <strain evidence="2">CGMCC 1.15342</strain>
    </source>
</reference>
<dbReference type="EMBL" id="BMIK01000016">
    <property type="protein sequence ID" value="GGC40757.1"/>
    <property type="molecule type" value="Genomic_DNA"/>
</dbReference>
<accession>A0ABQ1MHR4</accession>
<evidence type="ECO:0000313" key="2">
    <source>
        <dbReference type="Proteomes" id="UP000597338"/>
    </source>
</evidence>
<dbReference type="Proteomes" id="UP000597338">
    <property type="component" value="Unassembled WGS sequence"/>
</dbReference>
<protein>
    <submittedName>
        <fullName evidence="1">Uncharacterized protein</fullName>
    </submittedName>
</protein>
<organism evidence="1 2">
    <name type="scientific">Parapedobacter defluvii</name>
    <dbReference type="NCBI Taxonomy" id="2045106"/>
    <lineage>
        <taxon>Bacteria</taxon>
        <taxon>Pseudomonadati</taxon>
        <taxon>Bacteroidota</taxon>
        <taxon>Sphingobacteriia</taxon>
        <taxon>Sphingobacteriales</taxon>
        <taxon>Sphingobacteriaceae</taxon>
        <taxon>Parapedobacter</taxon>
    </lineage>
</organism>
<sequence length="123" mass="13792">MTVDSNGIGYFNRWTFSKVYTKPIVRQADGRNLEKNLVGFNASAFFGTGKSCCIDGLFIESINFEIVPDDKIGRKQYYSKDLTTLVDRRLVALSKPDKYTKVDTGLVILDTVDSNINPVRGDN</sequence>
<keyword evidence="2" id="KW-1185">Reference proteome</keyword>
<comment type="caution">
    <text evidence="1">The sequence shown here is derived from an EMBL/GenBank/DDBJ whole genome shotgun (WGS) entry which is preliminary data.</text>
</comment>
<name>A0ABQ1MHR4_9SPHI</name>
<evidence type="ECO:0000313" key="1">
    <source>
        <dbReference type="EMBL" id="GGC40757.1"/>
    </source>
</evidence>